<dbReference type="Gene3D" id="3.20.20.140">
    <property type="entry name" value="Metal-dependent hydrolases"/>
    <property type="match status" value="1"/>
</dbReference>
<dbReference type="SUPFAM" id="SSF51338">
    <property type="entry name" value="Composite domain of metallo-dependent hydrolases"/>
    <property type="match status" value="1"/>
</dbReference>
<dbReference type="RefSeq" id="WP_236254642.1">
    <property type="nucleotide sequence ID" value="NZ_CP036280.1"/>
</dbReference>
<evidence type="ECO:0000313" key="4">
    <source>
        <dbReference type="Proteomes" id="UP000320386"/>
    </source>
</evidence>
<gene>
    <name evidence="3" type="ORF">Pan265_07110</name>
</gene>
<dbReference type="PANTHER" id="PTHR43794:SF11">
    <property type="entry name" value="AMIDOHYDROLASE-RELATED DOMAIN-CONTAINING PROTEIN"/>
    <property type="match status" value="1"/>
</dbReference>
<reference evidence="3 4" key="1">
    <citation type="submission" date="2019-02" db="EMBL/GenBank/DDBJ databases">
        <title>Deep-cultivation of Planctomycetes and their phenomic and genomic characterization uncovers novel biology.</title>
        <authorList>
            <person name="Wiegand S."/>
            <person name="Jogler M."/>
            <person name="Boedeker C."/>
            <person name="Pinto D."/>
            <person name="Vollmers J."/>
            <person name="Rivas-Marin E."/>
            <person name="Kohn T."/>
            <person name="Peeters S.H."/>
            <person name="Heuer A."/>
            <person name="Rast P."/>
            <person name="Oberbeckmann S."/>
            <person name="Bunk B."/>
            <person name="Jeske O."/>
            <person name="Meyerdierks A."/>
            <person name="Storesund J.E."/>
            <person name="Kallscheuer N."/>
            <person name="Luecker S."/>
            <person name="Lage O.M."/>
            <person name="Pohl T."/>
            <person name="Merkel B.J."/>
            <person name="Hornburger P."/>
            <person name="Mueller R.-W."/>
            <person name="Bruemmer F."/>
            <person name="Labrenz M."/>
            <person name="Spormann A.M."/>
            <person name="Op den Camp H."/>
            <person name="Overmann J."/>
            <person name="Amann R."/>
            <person name="Jetten M.S.M."/>
            <person name="Mascher T."/>
            <person name="Medema M.H."/>
            <person name="Devos D.P."/>
            <person name="Kaster A.-K."/>
            <person name="Ovreas L."/>
            <person name="Rohde M."/>
            <person name="Galperin M.Y."/>
            <person name="Jogler C."/>
        </authorList>
    </citation>
    <scope>NUCLEOTIDE SEQUENCE [LARGE SCALE GENOMIC DNA]</scope>
    <source>
        <strain evidence="3 4">Pan265</strain>
    </source>
</reference>
<dbReference type="GO" id="GO:0016810">
    <property type="term" value="F:hydrolase activity, acting on carbon-nitrogen (but not peptide) bonds"/>
    <property type="evidence" value="ECO:0007669"/>
    <property type="project" value="InterPro"/>
</dbReference>
<dbReference type="PANTHER" id="PTHR43794">
    <property type="entry name" value="AMINOHYDROLASE SSNA-RELATED"/>
    <property type="match status" value="1"/>
</dbReference>
<feature type="domain" description="Amidohydrolase-related" evidence="2">
    <location>
        <begin position="61"/>
        <end position="374"/>
    </location>
</feature>
<dbReference type="AlphaFoldDB" id="A0A518BV58"/>
<organism evidence="3 4">
    <name type="scientific">Mucisphaera calidilacus</name>
    <dbReference type="NCBI Taxonomy" id="2527982"/>
    <lineage>
        <taxon>Bacteria</taxon>
        <taxon>Pseudomonadati</taxon>
        <taxon>Planctomycetota</taxon>
        <taxon>Phycisphaerae</taxon>
        <taxon>Phycisphaerales</taxon>
        <taxon>Phycisphaeraceae</taxon>
        <taxon>Mucisphaera</taxon>
    </lineage>
</organism>
<protein>
    <submittedName>
        <fullName evidence="3">Adenosine deaminase</fullName>
        <ecNumber evidence="3">3.5.4.4</ecNumber>
    </submittedName>
</protein>
<dbReference type="EC" id="3.5.4.4" evidence="3"/>
<dbReference type="EMBL" id="CP036280">
    <property type="protein sequence ID" value="QDU70870.1"/>
    <property type="molecule type" value="Genomic_DNA"/>
</dbReference>
<dbReference type="InterPro" id="IPR011059">
    <property type="entry name" value="Metal-dep_hydrolase_composite"/>
</dbReference>
<keyword evidence="1 3" id="KW-0378">Hydrolase</keyword>
<dbReference type="KEGG" id="mcad:Pan265_07110"/>
<accession>A0A518BV58</accession>
<evidence type="ECO:0000256" key="1">
    <source>
        <dbReference type="ARBA" id="ARBA00022801"/>
    </source>
</evidence>
<keyword evidence="4" id="KW-1185">Reference proteome</keyword>
<evidence type="ECO:0000313" key="3">
    <source>
        <dbReference type="EMBL" id="QDU70870.1"/>
    </source>
</evidence>
<name>A0A518BV58_9BACT</name>
<proteinExistence type="predicted"/>
<dbReference type="InterPro" id="IPR032466">
    <property type="entry name" value="Metal_Hydrolase"/>
</dbReference>
<evidence type="ECO:0000259" key="2">
    <source>
        <dbReference type="Pfam" id="PF01979"/>
    </source>
</evidence>
<sequence>MNNADRKVYVASWVRDAGGVSLHPGAVVVEADPSGSRRVVAVGDPDALRGEGEVIDLGAGVLMPAMVNAHAHLELSSIGQWSYDRDRGFFGWVQRVGEATREASVFEEGPGYRSAVAEGLRLSAEAGVAAVGDIARHRSALSERLDSGMLGVTFLELFGIGEPHQQGALERVAAGGAEGAGWQPHAPYSAGQGVYEAAARSGLPVSTHFSELPAELDFVARAEGPCRVYLETIGKWSRDTEARYCQGWSPAYWMEPALRARPWVLAHAHYVDDRDIKLLADSGASVAYCPVAGEYFEHPRGDREPHRYREMLEAGVNVCLGTDSLVCQPEGEPQPLGILPQMRRLWRRDQTDPGLLLEMATVRGARALGLDEGLFTFESGPIAGMLFAGLDGSDEEDGLRRVLDGETAAKPL</sequence>
<dbReference type="InterPro" id="IPR050287">
    <property type="entry name" value="MTA/SAH_deaminase"/>
</dbReference>
<dbReference type="Proteomes" id="UP000320386">
    <property type="component" value="Chromosome"/>
</dbReference>
<dbReference type="Pfam" id="PF01979">
    <property type="entry name" value="Amidohydro_1"/>
    <property type="match status" value="1"/>
</dbReference>
<dbReference type="SUPFAM" id="SSF51556">
    <property type="entry name" value="Metallo-dependent hydrolases"/>
    <property type="match status" value="1"/>
</dbReference>
<dbReference type="InterPro" id="IPR006680">
    <property type="entry name" value="Amidohydro-rel"/>
</dbReference>